<sequence>MQTEDPSGFENRPAYRRIGTYLIGLIVLVMAVSVFAYLSSMQVLGWQMPQFSLNTPFGSPGGTTSAPTSKGLYLYVSPNTRSYFSSIGGNYDRLLAPWRAYGKQRQISFKEITDPQELRNISEGVLILPSAVALSEQERIDLQAYRTQGGAILATWASGTRNEKGEWAGWQFLEGLGAVSKGEIVQGAPAAAASAASLASATSPVPPTSLARYLILDGETPLTHSQAAGQRIWLGNASESLLRFSGKAGAARIMDWGRVQDAERKNEAAVLYAEPSAESGRSAVFAFAESAWEAQPYPIYSLVDDTLSWLQRRPALVRAAWPEGKYAAQIIEMDTEQGFPNALRFAAMIRSISYRGSFYMLTSVARQFPDETKTLARDYDVGYHGDVHEGFKGQSAGQQEKRLNSMRADLKSILADTSALTGFRAPLEAYDETTQLMLQKAGFLHHLTDPGSTEGRLPAFVKLDGVSNDKAMVLLPRTQRDDLNLSKEQLDAERTKLALIADAETSRQMGALGILSVHSQNFEENSTLAQAFPAYLAYLKANRNTIWLASATQVANWWHERDRLKLSSTVKGRRIEFDMTITGDKPLENASLILMLPQKGQLPSVLGLKIGTPGANIKRIDDYRVAIVFEALKPGNYAYQVVFN</sequence>
<keyword evidence="4" id="KW-1185">Reference proteome</keyword>
<gene>
    <name evidence="3" type="ORF">H8L32_26285</name>
</gene>
<proteinExistence type="predicted"/>
<keyword evidence="1" id="KW-0472">Membrane</keyword>
<dbReference type="Gene3D" id="3.40.50.880">
    <property type="match status" value="1"/>
</dbReference>
<protein>
    <submittedName>
        <fullName evidence="3">Polysaccharide deacetylase family protein</fullName>
    </submittedName>
</protein>
<evidence type="ECO:0000256" key="1">
    <source>
        <dbReference type="SAM" id="Phobius"/>
    </source>
</evidence>
<dbReference type="InterPro" id="IPR002509">
    <property type="entry name" value="NODB_dom"/>
</dbReference>
<feature type="transmembrane region" description="Helical" evidence="1">
    <location>
        <begin position="21"/>
        <end position="38"/>
    </location>
</feature>
<feature type="domain" description="NodB homology" evidence="2">
    <location>
        <begin position="355"/>
        <end position="443"/>
    </location>
</feature>
<dbReference type="InterPro" id="IPR011330">
    <property type="entry name" value="Glyco_hydro/deAcase_b/a-brl"/>
</dbReference>
<reference evidence="3 4" key="1">
    <citation type="submission" date="2020-08" db="EMBL/GenBank/DDBJ databases">
        <title>Novel species isolated from subtropical streams in China.</title>
        <authorList>
            <person name="Lu H."/>
        </authorList>
    </citation>
    <scope>NUCLEOTIDE SEQUENCE [LARGE SCALE GENOMIC DNA]</scope>
    <source>
        <strain evidence="3 4">CY18W</strain>
    </source>
</reference>
<keyword evidence="1" id="KW-0812">Transmembrane</keyword>
<evidence type="ECO:0000313" key="4">
    <source>
        <dbReference type="Proteomes" id="UP000650424"/>
    </source>
</evidence>
<keyword evidence="1" id="KW-1133">Transmembrane helix</keyword>
<name>A0ABR6ZZI4_9BURK</name>
<dbReference type="RefSeq" id="WP_186950835.1">
    <property type="nucleotide sequence ID" value="NZ_JACOGF010000023.1"/>
</dbReference>
<comment type="caution">
    <text evidence="3">The sequence shown here is derived from an EMBL/GenBank/DDBJ whole genome shotgun (WGS) entry which is preliminary data.</text>
</comment>
<dbReference type="EMBL" id="JACOGF010000023">
    <property type="protein sequence ID" value="MBC3921000.1"/>
    <property type="molecule type" value="Genomic_DNA"/>
</dbReference>
<dbReference type="SUPFAM" id="SSF88713">
    <property type="entry name" value="Glycoside hydrolase/deacetylase"/>
    <property type="match status" value="1"/>
</dbReference>
<dbReference type="Pfam" id="PF01522">
    <property type="entry name" value="Polysacc_deac_1"/>
    <property type="match status" value="1"/>
</dbReference>
<dbReference type="Proteomes" id="UP000650424">
    <property type="component" value="Unassembled WGS sequence"/>
</dbReference>
<evidence type="ECO:0000313" key="3">
    <source>
        <dbReference type="EMBL" id="MBC3921000.1"/>
    </source>
</evidence>
<evidence type="ECO:0000259" key="2">
    <source>
        <dbReference type="Pfam" id="PF01522"/>
    </source>
</evidence>
<dbReference type="Gene3D" id="3.20.20.370">
    <property type="entry name" value="Glycoside hydrolase/deacetylase"/>
    <property type="match status" value="1"/>
</dbReference>
<organism evidence="3 4">
    <name type="scientific">Undibacterium hunanense</name>
    <dbReference type="NCBI Taxonomy" id="2762292"/>
    <lineage>
        <taxon>Bacteria</taxon>
        <taxon>Pseudomonadati</taxon>
        <taxon>Pseudomonadota</taxon>
        <taxon>Betaproteobacteria</taxon>
        <taxon>Burkholderiales</taxon>
        <taxon>Oxalobacteraceae</taxon>
        <taxon>Undibacterium</taxon>
    </lineage>
</organism>
<accession>A0ABR6ZZI4</accession>
<dbReference type="InterPro" id="IPR029062">
    <property type="entry name" value="Class_I_gatase-like"/>
</dbReference>